<feature type="binding site" description="in other chain" evidence="8">
    <location>
        <position position="239"/>
    </location>
    <ligand>
        <name>IMP</name>
        <dbReference type="ChEBI" id="CHEBI:58053"/>
        <note>ligand shared between dimeric partners</note>
    </ligand>
</feature>
<dbReference type="EC" id="6.3.4.4" evidence="8 10"/>
<feature type="binding site" evidence="8">
    <location>
        <begin position="40"/>
        <end position="42"/>
    </location>
    <ligand>
        <name>GTP</name>
        <dbReference type="ChEBI" id="CHEBI:37565"/>
    </ligand>
</feature>
<evidence type="ECO:0000256" key="3">
    <source>
        <dbReference type="ARBA" id="ARBA00022723"/>
    </source>
</evidence>
<keyword evidence="3 8" id="KW-0479">Metal-binding</keyword>
<evidence type="ECO:0000256" key="2">
    <source>
        <dbReference type="ARBA" id="ARBA00022598"/>
    </source>
</evidence>
<dbReference type="InterPro" id="IPR042109">
    <property type="entry name" value="Adenylosuccinate_synth_dom1"/>
</dbReference>
<dbReference type="FunFam" id="3.90.170.10:FF:000001">
    <property type="entry name" value="Adenylosuccinate synthetase"/>
    <property type="match status" value="1"/>
</dbReference>
<dbReference type="PANTHER" id="PTHR11846:SF0">
    <property type="entry name" value="ADENYLOSUCCINATE SYNTHETASE"/>
    <property type="match status" value="1"/>
</dbReference>
<dbReference type="PROSITE" id="PS01266">
    <property type="entry name" value="ADENYLOSUCCIN_SYN_1"/>
    <property type="match status" value="1"/>
</dbReference>
<feature type="binding site" evidence="8">
    <location>
        <begin position="331"/>
        <end position="333"/>
    </location>
    <ligand>
        <name>GTP</name>
        <dbReference type="ChEBI" id="CHEBI:37565"/>
    </ligand>
</feature>
<feature type="binding site" description="in other chain" evidence="8">
    <location>
        <position position="303"/>
    </location>
    <ligand>
        <name>IMP</name>
        <dbReference type="ChEBI" id="CHEBI:58053"/>
        <note>ligand shared between dimeric partners</note>
    </ligand>
</feature>
<accession>A0A7X6DSQ4</accession>
<dbReference type="InterPro" id="IPR042111">
    <property type="entry name" value="Adenylosuccinate_synth_dom3"/>
</dbReference>
<dbReference type="InterPro" id="IPR033128">
    <property type="entry name" value="Adenylosuccin_syn_Lys_AS"/>
</dbReference>
<keyword evidence="6 8" id="KW-0460">Magnesium</keyword>
<dbReference type="GO" id="GO:0005737">
    <property type="term" value="C:cytoplasm"/>
    <property type="evidence" value="ECO:0007669"/>
    <property type="project" value="UniProtKB-SubCell"/>
</dbReference>
<dbReference type="EMBL" id="VTOW01000003">
    <property type="protein sequence ID" value="NKE72644.1"/>
    <property type="molecule type" value="Genomic_DNA"/>
</dbReference>
<comment type="catalytic activity">
    <reaction evidence="8 10">
        <text>IMP + L-aspartate + GTP = N(6)-(1,2-dicarboxyethyl)-AMP + GDP + phosphate + 2 H(+)</text>
        <dbReference type="Rhea" id="RHEA:15753"/>
        <dbReference type="ChEBI" id="CHEBI:15378"/>
        <dbReference type="ChEBI" id="CHEBI:29991"/>
        <dbReference type="ChEBI" id="CHEBI:37565"/>
        <dbReference type="ChEBI" id="CHEBI:43474"/>
        <dbReference type="ChEBI" id="CHEBI:57567"/>
        <dbReference type="ChEBI" id="CHEBI:58053"/>
        <dbReference type="ChEBI" id="CHEBI:58189"/>
        <dbReference type="EC" id="6.3.4.4"/>
    </reaction>
</comment>
<feature type="active site" evidence="9">
    <location>
        <position position="140"/>
    </location>
</feature>
<keyword evidence="2 8" id="KW-0436">Ligase</keyword>
<evidence type="ECO:0000256" key="7">
    <source>
        <dbReference type="ARBA" id="ARBA00023134"/>
    </source>
</evidence>
<keyword evidence="5 8" id="KW-0658">Purine biosynthesis</keyword>
<dbReference type="Proteomes" id="UP000534783">
    <property type="component" value="Unassembled WGS sequence"/>
</dbReference>
<comment type="function">
    <text evidence="8">Plays an important role in the de novo pathway of purine nucleotide biosynthesis. Catalyzes the first committed step in the biosynthesis of AMP from IMP.</text>
</comment>
<proteinExistence type="inferred from homology"/>
<evidence type="ECO:0000313" key="11">
    <source>
        <dbReference type="EMBL" id="NKE72644.1"/>
    </source>
</evidence>
<feature type="binding site" evidence="8">
    <location>
        <position position="40"/>
    </location>
    <ligand>
        <name>Mg(2+)</name>
        <dbReference type="ChEBI" id="CHEBI:18420"/>
    </ligand>
</feature>
<dbReference type="PROSITE" id="PS00513">
    <property type="entry name" value="ADENYLOSUCCIN_SYN_2"/>
    <property type="match status" value="1"/>
</dbReference>
<feature type="binding site" evidence="8">
    <location>
        <begin position="299"/>
        <end position="305"/>
    </location>
    <ligand>
        <name>substrate</name>
    </ligand>
</feature>
<comment type="similarity">
    <text evidence="8 10">Belongs to the adenylosuccinate synthetase family.</text>
</comment>
<comment type="caution">
    <text evidence="11">The sequence shown here is derived from an EMBL/GenBank/DDBJ whole genome shotgun (WGS) entry which is preliminary data.</text>
</comment>
<feature type="binding site" description="in other chain" evidence="8">
    <location>
        <begin position="38"/>
        <end position="41"/>
    </location>
    <ligand>
        <name>IMP</name>
        <dbReference type="ChEBI" id="CHEBI:58053"/>
        <note>ligand shared between dimeric partners</note>
    </ligand>
</feature>
<name>A0A7X6DSQ4_9BACT</name>
<dbReference type="SMART" id="SM00788">
    <property type="entry name" value="Adenylsucc_synt"/>
    <property type="match status" value="1"/>
</dbReference>
<dbReference type="AlphaFoldDB" id="A0A7X6DSQ4"/>
<feature type="active site" description="Proton acceptor" evidence="8">
    <location>
        <position position="13"/>
    </location>
</feature>
<dbReference type="RefSeq" id="WP_168062613.1">
    <property type="nucleotide sequence ID" value="NZ_VTOW01000003.1"/>
</dbReference>
<evidence type="ECO:0000256" key="1">
    <source>
        <dbReference type="ARBA" id="ARBA00011738"/>
    </source>
</evidence>
<feature type="binding site" evidence="8">
    <location>
        <position position="305"/>
    </location>
    <ligand>
        <name>GTP</name>
        <dbReference type="ChEBI" id="CHEBI:37565"/>
    </ligand>
</feature>
<evidence type="ECO:0000256" key="10">
    <source>
        <dbReference type="RuleBase" id="RU000520"/>
    </source>
</evidence>
<evidence type="ECO:0000256" key="9">
    <source>
        <dbReference type="PROSITE-ProRule" id="PRU10134"/>
    </source>
</evidence>
<feature type="binding site" evidence="8">
    <location>
        <begin position="413"/>
        <end position="415"/>
    </location>
    <ligand>
        <name>GTP</name>
        <dbReference type="ChEBI" id="CHEBI:37565"/>
    </ligand>
</feature>
<protein>
    <recommendedName>
        <fullName evidence="8 10">Adenylosuccinate synthetase</fullName>
        <shortName evidence="8">AMPSase</shortName>
        <shortName evidence="8">AdSS</shortName>
        <ecNumber evidence="8 10">6.3.4.4</ecNumber>
    </recommendedName>
    <alternativeName>
        <fullName evidence="8">IMP--aspartate ligase</fullName>
    </alternativeName>
</protein>
<dbReference type="HAMAP" id="MF_00011">
    <property type="entry name" value="Adenylosucc_synth"/>
    <property type="match status" value="1"/>
</dbReference>
<dbReference type="Gene3D" id="1.10.300.10">
    <property type="entry name" value="Adenylosuccinate Synthetase, subunit A, domain 2"/>
    <property type="match status" value="1"/>
</dbReference>
<sequence>MMNLVVIGSQWGDEGKGKIVDLLSESADYVIRYQGGHNAGHTVVSGETVIVLHLIPTGLLHAGKIGVIGNGVVVDPGALLEEIDALSSRGISVSGRLFISEAAHLIMPYHKAIDKESEKVKGTRKIGTTGRGIGPAYADKMARIGIRVVDLLDPGLFREKLATNLVEMNYFLEQLYKVKGFDLEKVYQEYMEYADRIRPYIADTTLLIDEAIGRGRRLLFEGAQGTHLDVDLGTYPYVTSSNATAGGACTGTGVGPTKINEVLGVAKAYTTRVGSGPFPSELNNEMGEMLRSKGKEFGATTGRPRRCGWFDVVLLRYSVRVNGLTSLAITKLDVLDGFPEIQVCVGYEFEGKVYREMPTALKTLEKCTPIYEHFSGWSEPTTGITSYDRLPKNAKTYLEAISEKVGCRVDLISTSSKRGETIVLRNPFQ</sequence>
<evidence type="ECO:0000256" key="4">
    <source>
        <dbReference type="ARBA" id="ARBA00022741"/>
    </source>
</evidence>
<reference evidence="11 12" key="1">
    <citation type="journal article" date="2020" name="Nature">
        <title>Bacterial chemolithoautotrophy via manganese oxidation.</title>
        <authorList>
            <person name="Yu H."/>
            <person name="Leadbetter J.R."/>
        </authorList>
    </citation>
    <scope>NUCLEOTIDE SEQUENCE [LARGE SCALE GENOMIC DNA]</scope>
    <source>
        <strain evidence="11 12">Mn-1</strain>
    </source>
</reference>
<keyword evidence="12" id="KW-1185">Reference proteome</keyword>
<evidence type="ECO:0000256" key="5">
    <source>
        <dbReference type="ARBA" id="ARBA00022755"/>
    </source>
</evidence>
<dbReference type="InterPro" id="IPR027417">
    <property type="entry name" value="P-loop_NTPase"/>
</dbReference>
<dbReference type="FunFam" id="1.10.300.10:FF:000001">
    <property type="entry name" value="Adenylosuccinate synthetase"/>
    <property type="match status" value="1"/>
</dbReference>
<evidence type="ECO:0000256" key="8">
    <source>
        <dbReference type="HAMAP-Rule" id="MF_00011"/>
    </source>
</evidence>
<dbReference type="SUPFAM" id="SSF52540">
    <property type="entry name" value="P-loop containing nucleoside triphosphate hydrolases"/>
    <property type="match status" value="1"/>
</dbReference>
<dbReference type="UniPathway" id="UPA00075">
    <property type="reaction ID" value="UER00335"/>
</dbReference>
<dbReference type="PANTHER" id="PTHR11846">
    <property type="entry name" value="ADENYLOSUCCINATE SYNTHETASE"/>
    <property type="match status" value="1"/>
</dbReference>
<feature type="binding site" evidence="8">
    <location>
        <begin position="12"/>
        <end position="18"/>
    </location>
    <ligand>
        <name>GTP</name>
        <dbReference type="ChEBI" id="CHEBI:37565"/>
    </ligand>
</feature>
<comment type="cofactor">
    <cofactor evidence="8">
        <name>Mg(2+)</name>
        <dbReference type="ChEBI" id="CHEBI:18420"/>
    </cofactor>
    <text evidence="8">Binds 1 Mg(2+) ion per subunit.</text>
</comment>
<dbReference type="GO" id="GO:0044208">
    <property type="term" value="P:'de novo' AMP biosynthetic process"/>
    <property type="evidence" value="ECO:0007669"/>
    <property type="project" value="UniProtKB-UniRule"/>
</dbReference>
<feature type="binding site" description="in other chain" evidence="8">
    <location>
        <begin position="13"/>
        <end position="16"/>
    </location>
    <ligand>
        <name>IMP</name>
        <dbReference type="ChEBI" id="CHEBI:58053"/>
        <note>ligand shared between dimeric partners</note>
    </ligand>
</feature>
<dbReference type="InterPro" id="IPR018220">
    <property type="entry name" value="Adenylosuccin_syn_GTP-bd"/>
</dbReference>
<dbReference type="InterPro" id="IPR042110">
    <property type="entry name" value="Adenylosuccinate_synth_dom2"/>
</dbReference>
<feature type="binding site" description="in other chain" evidence="8">
    <location>
        <position position="224"/>
    </location>
    <ligand>
        <name>IMP</name>
        <dbReference type="ChEBI" id="CHEBI:58053"/>
        <note>ligand shared between dimeric partners</note>
    </ligand>
</feature>
<keyword evidence="8" id="KW-0963">Cytoplasm</keyword>
<organism evidence="11 12">
    <name type="scientific">Candidatus Manganitrophus noduliformans</name>
    <dbReference type="NCBI Taxonomy" id="2606439"/>
    <lineage>
        <taxon>Bacteria</taxon>
        <taxon>Pseudomonadati</taxon>
        <taxon>Nitrospirota</taxon>
        <taxon>Nitrospiria</taxon>
        <taxon>Candidatus Troglogloeales</taxon>
        <taxon>Candidatus Manganitrophaceae</taxon>
        <taxon>Candidatus Manganitrophus</taxon>
    </lineage>
</organism>
<dbReference type="Gene3D" id="3.40.440.10">
    <property type="entry name" value="Adenylosuccinate Synthetase, subunit A, domain 1"/>
    <property type="match status" value="1"/>
</dbReference>
<dbReference type="NCBIfam" id="NF002223">
    <property type="entry name" value="PRK01117.1"/>
    <property type="match status" value="1"/>
</dbReference>
<comment type="subunit">
    <text evidence="1 8">Homodimer.</text>
</comment>
<comment type="subcellular location">
    <subcellularLocation>
        <location evidence="8">Cytoplasm</location>
    </subcellularLocation>
</comment>
<evidence type="ECO:0000313" key="12">
    <source>
        <dbReference type="Proteomes" id="UP000534783"/>
    </source>
</evidence>
<keyword evidence="4 8" id="KW-0547">Nucleotide-binding</keyword>
<dbReference type="GO" id="GO:0000287">
    <property type="term" value="F:magnesium ion binding"/>
    <property type="evidence" value="ECO:0007669"/>
    <property type="project" value="UniProtKB-UniRule"/>
</dbReference>
<dbReference type="InterPro" id="IPR001114">
    <property type="entry name" value="Adenylosuccinate_synthetase"/>
</dbReference>
<dbReference type="Gene3D" id="3.90.170.10">
    <property type="entry name" value="Adenylosuccinate Synthetase, subunit A, domain 3"/>
    <property type="match status" value="1"/>
</dbReference>
<gene>
    <name evidence="8" type="primary">purA</name>
    <name evidence="11" type="ORF">MNODULE_17980</name>
</gene>
<dbReference type="Pfam" id="PF00709">
    <property type="entry name" value="Adenylsucc_synt"/>
    <property type="match status" value="1"/>
</dbReference>
<evidence type="ECO:0000256" key="6">
    <source>
        <dbReference type="ARBA" id="ARBA00022842"/>
    </source>
</evidence>
<feature type="active site" description="Proton donor" evidence="8">
    <location>
        <position position="41"/>
    </location>
</feature>
<dbReference type="NCBIfam" id="TIGR00184">
    <property type="entry name" value="purA"/>
    <property type="match status" value="1"/>
</dbReference>
<dbReference type="CDD" id="cd03108">
    <property type="entry name" value="AdSS"/>
    <property type="match status" value="1"/>
</dbReference>
<dbReference type="GO" id="GO:0005525">
    <property type="term" value="F:GTP binding"/>
    <property type="evidence" value="ECO:0007669"/>
    <property type="project" value="UniProtKB-UniRule"/>
</dbReference>
<feature type="binding site" description="in other chain" evidence="8">
    <location>
        <position position="129"/>
    </location>
    <ligand>
        <name>IMP</name>
        <dbReference type="ChEBI" id="CHEBI:58053"/>
        <note>ligand shared between dimeric partners</note>
    </ligand>
</feature>
<dbReference type="GO" id="GO:0004019">
    <property type="term" value="F:adenylosuccinate synthase activity"/>
    <property type="evidence" value="ECO:0007669"/>
    <property type="project" value="UniProtKB-UniRule"/>
</dbReference>
<dbReference type="GO" id="GO:0046040">
    <property type="term" value="P:IMP metabolic process"/>
    <property type="evidence" value="ECO:0007669"/>
    <property type="project" value="TreeGrafter"/>
</dbReference>
<feature type="binding site" evidence="8">
    <location>
        <position position="143"/>
    </location>
    <ligand>
        <name>IMP</name>
        <dbReference type="ChEBI" id="CHEBI:58053"/>
        <note>ligand shared between dimeric partners</note>
    </ligand>
</feature>
<keyword evidence="7 8" id="KW-0342">GTP-binding</keyword>
<feature type="binding site" evidence="8">
    <location>
        <position position="13"/>
    </location>
    <ligand>
        <name>Mg(2+)</name>
        <dbReference type="ChEBI" id="CHEBI:18420"/>
    </ligand>
</feature>
<comment type="pathway">
    <text evidence="8 10">Purine metabolism; AMP biosynthesis via de novo pathway; AMP from IMP: step 1/2.</text>
</comment>